<comment type="caution">
    <text evidence="2">The sequence shown here is derived from an EMBL/GenBank/DDBJ whole genome shotgun (WGS) entry which is preliminary data.</text>
</comment>
<evidence type="ECO:0000313" key="3">
    <source>
        <dbReference type="Proteomes" id="UP001283361"/>
    </source>
</evidence>
<name>A0AAE0Z9C9_9GAST</name>
<accession>A0AAE0Z9C9</accession>
<dbReference type="CDD" id="cd00037">
    <property type="entry name" value="CLECT"/>
    <property type="match status" value="1"/>
</dbReference>
<dbReference type="SUPFAM" id="SSF56436">
    <property type="entry name" value="C-type lectin-like"/>
    <property type="match status" value="1"/>
</dbReference>
<gene>
    <name evidence="2" type="ORF">RRG08_042031</name>
</gene>
<dbReference type="Gene3D" id="3.10.100.10">
    <property type="entry name" value="Mannose-Binding Protein A, subunit A"/>
    <property type="match status" value="1"/>
</dbReference>
<feature type="chain" id="PRO_5041941620" description="C-type lectin domain-containing protein" evidence="1">
    <location>
        <begin position="19"/>
        <end position="222"/>
    </location>
</feature>
<reference evidence="2" key="1">
    <citation type="journal article" date="2023" name="G3 (Bethesda)">
        <title>A reference genome for the long-term kleptoplast-retaining sea slug Elysia crispata morphotype clarki.</title>
        <authorList>
            <person name="Eastman K.E."/>
            <person name="Pendleton A.L."/>
            <person name="Shaikh M.A."/>
            <person name="Suttiyut T."/>
            <person name="Ogas R."/>
            <person name="Tomko P."/>
            <person name="Gavelis G."/>
            <person name="Widhalm J.R."/>
            <person name="Wisecaver J.H."/>
        </authorList>
    </citation>
    <scope>NUCLEOTIDE SEQUENCE</scope>
    <source>
        <strain evidence="2">ECLA1</strain>
    </source>
</reference>
<dbReference type="InterPro" id="IPR016187">
    <property type="entry name" value="CTDL_fold"/>
</dbReference>
<evidence type="ECO:0008006" key="4">
    <source>
        <dbReference type="Google" id="ProtNLM"/>
    </source>
</evidence>
<keyword evidence="3" id="KW-1185">Reference proteome</keyword>
<dbReference type="Proteomes" id="UP001283361">
    <property type="component" value="Unassembled WGS sequence"/>
</dbReference>
<dbReference type="InterPro" id="IPR016186">
    <property type="entry name" value="C-type_lectin-like/link_sf"/>
</dbReference>
<feature type="signal peptide" evidence="1">
    <location>
        <begin position="1"/>
        <end position="18"/>
    </location>
</feature>
<dbReference type="AlphaFoldDB" id="A0AAE0Z9C9"/>
<evidence type="ECO:0000256" key="1">
    <source>
        <dbReference type="SAM" id="SignalP"/>
    </source>
</evidence>
<dbReference type="EMBL" id="JAWDGP010004412">
    <property type="protein sequence ID" value="KAK3764721.1"/>
    <property type="molecule type" value="Genomic_DNA"/>
</dbReference>
<keyword evidence="1" id="KW-0732">Signal</keyword>
<organism evidence="2 3">
    <name type="scientific">Elysia crispata</name>
    <name type="common">lettuce slug</name>
    <dbReference type="NCBI Taxonomy" id="231223"/>
    <lineage>
        <taxon>Eukaryota</taxon>
        <taxon>Metazoa</taxon>
        <taxon>Spiralia</taxon>
        <taxon>Lophotrochozoa</taxon>
        <taxon>Mollusca</taxon>
        <taxon>Gastropoda</taxon>
        <taxon>Heterobranchia</taxon>
        <taxon>Euthyneura</taxon>
        <taxon>Panpulmonata</taxon>
        <taxon>Sacoglossa</taxon>
        <taxon>Placobranchoidea</taxon>
        <taxon>Plakobranchidae</taxon>
        <taxon>Elysia</taxon>
    </lineage>
</organism>
<evidence type="ECO:0000313" key="2">
    <source>
        <dbReference type="EMBL" id="KAK3764721.1"/>
    </source>
</evidence>
<sequence>MQVAIFVLVLLVFKQGKGELFDFHIISSRQSSSDGEMLCQSLGYDGLAIINAPEMFTYAIRITVALRATGHGLYLGLRNKSDTNLVNWDDGTFPAQDLPWKPNPQSWDFTYNHYGILSHTGYYRALSNEEKKYAVCGNHENLPTEAFGTTILGQQPTGISSSLSVTKVLSYLECVLLCGQDHRCRVAEFKIDFLTCMTLGPGSYESFSVNVQSKTFVRKGFT</sequence>
<proteinExistence type="predicted"/>
<protein>
    <recommendedName>
        <fullName evidence="4">C-type lectin domain-containing protein</fullName>
    </recommendedName>
</protein>